<reference evidence="1 2" key="2">
    <citation type="journal article" date="2022" name="Mol. Ecol. Resour.">
        <title>The genomes of chicory, endive, great burdock and yacon provide insights into Asteraceae paleo-polyploidization history and plant inulin production.</title>
        <authorList>
            <person name="Fan W."/>
            <person name="Wang S."/>
            <person name="Wang H."/>
            <person name="Wang A."/>
            <person name="Jiang F."/>
            <person name="Liu H."/>
            <person name="Zhao H."/>
            <person name="Xu D."/>
            <person name="Zhang Y."/>
        </authorList>
    </citation>
    <scope>NUCLEOTIDE SEQUENCE [LARGE SCALE GENOMIC DNA]</scope>
    <source>
        <strain evidence="2">cv. Yunnan</strain>
        <tissue evidence="1">Leaves</tissue>
    </source>
</reference>
<evidence type="ECO:0000313" key="2">
    <source>
        <dbReference type="Proteomes" id="UP001056120"/>
    </source>
</evidence>
<dbReference type="Proteomes" id="UP001056120">
    <property type="component" value="Linkage Group LG05"/>
</dbReference>
<reference evidence="2" key="1">
    <citation type="journal article" date="2022" name="Mol. Ecol. Resour.">
        <title>The genomes of chicory, endive, great burdock and yacon provide insights into Asteraceae palaeo-polyploidization history and plant inulin production.</title>
        <authorList>
            <person name="Fan W."/>
            <person name="Wang S."/>
            <person name="Wang H."/>
            <person name="Wang A."/>
            <person name="Jiang F."/>
            <person name="Liu H."/>
            <person name="Zhao H."/>
            <person name="Xu D."/>
            <person name="Zhang Y."/>
        </authorList>
    </citation>
    <scope>NUCLEOTIDE SEQUENCE [LARGE SCALE GENOMIC DNA]</scope>
    <source>
        <strain evidence="2">cv. Yunnan</strain>
    </source>
</reference>
<proteinExistence type="predicted"/>
<sequence>MVSENRYKLTHTRTEKHQQSEISKGTSSSKRDKEISIPPRKKLKLKIKKDDGKRTPQTSGPKKADCVNDEDNEVSLPPRKKLKLKIKKAKEKRTPQTSSSKKADFVNAEEKDAENDDDDDFVRPPPPRVISKTPQAKKISNSRDNKN</sequence>
<gene>
    <name evidence="1" type="ORF">L1987_15945</name>
</gene>
<protein>
    <submittedName>
        <fullName evidence="1">Uncharacterized protein</fullName>
    </submittedName>
</protein>
<accession>A0ACB9JAG2</accession>
<keyword evidence="2" id="KW-1185">Reference proteome</keyword>
<comment type="caution">
    <text evidence="1">The sequence shown here is derived from an EMBL/GenBank/DDBJ whole genome shotgun (WGS) entry which is preliminary data.</text>
</comment>
<organism evidence="1 2">
    <name type="scientific">Smallanthus sonchifolius</name>
    <dbReference type="NCBI Taxonomy" id="185202"/>
    <lineage>
        <taxon>Eukaryota</taxon>
        <taxon>Viridiplantae</taxon>
        <taxon>Streptophyta</taxon>
        <taxon>Embryophyta</taxon>
        <taxon>Tracheophyta</taxon>
        <taxon>Spermatophyta</taxon>
        <taxon>Magnoliopsida</taxon>
        <taxon>eudicotyledons</taxon>
        <taxon>Gunneridae</taxon>
        <taxon>Pentapetalae</taxon>
        <taxon>asterids</taxon>
        <taxon>campanulids</taxon>
        <taxon>Asterales</taxon>
        <taxon>Asteraceae</taxon>
        <taxon>Asteroideae</taxon>
        <taxon>Heliantheae alliance</taxon>
        <taxon>Millerieae</taxon>
        <taxon>Smallanthus</taxon>
    </lineage>
</organism>
<evidence type="ECO:0000313" key="1">
    <source>
        <dbReference type="EMBL" id="KAI3816252.1"/>
    </source>
</evidence>
<name>A0ACB9JAG2_9ASTR</name>
<dbReference type="EMBL" id="CM042022">
    <property type="protein sequence ID" value="KAI3816252.1"/>
    <property type="molecule type" value="Genomic_DNA"/>
</dbReference>